<dbReference type="AlphaFoldDB" id="A0A3D8QQL0"/>
<name>A0A3D8QQL0_9HELO</name>
<feature type="region of interest" description="Disordered" evidence="1">
    <location>
        <begin position="42"/>
        <end position="69"/>
    </location>
</feature>
<evidence type="ECO:0000259" key="2">
    <source>
        <dbReference type="PROSITE" id="PS51112"/>
    </source>
</evidence>
<dbReference type="OrthoDB" id="24630at2759"/>
<dbReference type="Gene3D" id="3.30.700.20">
    <property type="entry name" value="Hypothetical protein ph0010, domain 1"/>
    <property type="match status" value="1"/>
</dbReference>
<evidence type="ECO:0000313" key="4">
    <source>
        <dbReference type="Proteomes" id="UP000256328"/>
    </source>
</evidence>
<evidence type="ECO:0000313" key="3">
    <source>
        <dbReference type="EMBL" id="RDW63958.1"/>
    </source>
</evidence>
<dbReference type="PROSITE" id="PS51112">
    <property type="entry name" value="AMMECR1"/>
    <property type="match status" value="1"/>
</dbReference>
<feature type="region of interest" description="Disordered" evidence="1">
    <location>
        <begin position="93"/>
        <end position="123"/>
    </location>
</feature>
<dbReference type="InterPro" id="IPR027485">
    <property type="entry name" value="AMMECR1_N"/>
</dbReference>
<dbReference type="Proteomes" id="UP000256328">
    <property type="component" value="Unassembled WGS sequence"/>
</dbReference>
<feature type="compositionally biased region" description="Low complexity" evidence="1">
    <location>
        <begin position="93"/>
        <end position="110"/>
    </location>
</feature>
<dbReference type="NCBIfam" id="TIGR00296">
    <property type="entry name" value="TIGR00296 family protein"/>
    <property type="match status" value="1"/>
</dbReference>
<dbReference type="InterPro" id="IPR023473">
    <property type="entry name" value="AMMECR1"/>
</dbReference>
<dbReference type="Pfam" id="PF01871">
    <property type="entry name" value="AMMECR1"/>
    <property type="match status" value="1"/>
</dbReference>
<dbReference type="SUPFAM" id="SSF143447">
    <property type="entry name" value="AMMECR1-like"/>
    <property type="match status" value="1"/>
</dbReference>
<evidence type="ECO:0000256" key="1">
    <source>
        <dbReference type="SAM" id="MobiDB-lite"/>
    </source>
</evidence>
<dbReference type="InterPro" id="IPR036071">
    <property type="entry name" value="AMMECR1_dom_sf"/>
</dbReference>
<feature type="compositionally biased region" description="Acidic residues" evidence="1">
    <location>
        <begin position="46"/>
        <end position="57"/>
    </location>
</feature>
<dbReference type="InterPro" id="IPR002733">
    <property type="entry name" value="AMMECR1_domain"/>
</dbReference>
<accession>A0A3D8QQL0</accession>
<dbReference type="EMBL" id="PDLN01000016">
    <property type="protein sequence ID" value="RDW63958.1"/>
    <property type="molecule type" value="Genomic_DNA"/>
</dbReference>
<proteinExistence type="predicted"/>
<gene>
    <name evidence="3" type="ORF">BP5796_10460</name>
</gene>
<dbReference type="PANTHER" id="PTHR13016:SF0">
    <property type="entry name" value="AMME SYNDROME CANDIDATE GENE 1 PROTEIN"/>
    <property type="match status" value="1"/>
</dbReference>
<feature type="domain" description="AMMECR1" evidence="2">
    <location>
        <begin position="90"/>
        <end position="289"/>
    </location>
</feature>
<reference evidence="3 4" key="1">
    <citation type="journal article" date="2018" name="IMA Fungus">
        <title>IMA Genome-F 9: Draft genome sequence of Annulohypoxylon stygium, Aspergillus mulundensis, Berkeleyomyces basicola (syn. Thielaviopsis basicola), Ceratocystis smalleyi, two Cercospora beticola strains, Coleophoma cylindrospora, Fusarium fracticaudum, Phialophora cf. hyalina, and Morchella septimelata.</title>
        <authorList>
            <person name="Wingfield B.D."/>
            <person name="Bills G.F."/>
            <person name="Dong Y."/>
            <person name="Huang W."/>
            <person name="Nel W.J."/>
            <person name="Swalarsk-Parry B.S."/>
            <person name="Vaghefi N."/>
            <person name="Wilken P.M."/>
            <person name="An Z."/>
            <person name="de Beer Z.W."/>
            <person name="De Vos L."/>
            <person name="Chen L."/>
            <person name="Duong T.A."/>
            <person name="Gao Y."/>
            <person name="Hammerbacher A."/>
            <person name="Kikkert J.R."/>
            <person name="Li Y."/>
            <person name="Li H."/>
            <person name="Li K."/>
            <person name="Li Q."/>
            <person name="Liu X."/>
            <person name="Ma X."/>
            <person name="Naidoo K."/>
            <person name="Pethybridge S.J."/>
            <person name="Sun J."/>
            <person name="Steenkamp E.T."/>
            <person name="van der Nest M.A."/>
            <person name="van Wyk S."/>
            <person name="Wingfield M.J."/>
            <person name="Xiong C."/>
            <person name="Yue Q."/>
            <person name="Zhang X."/>
        </authorList>
    </citation>
    <scope>NUCLEOTIDE SEQUENCE [LARGE SCALE GENOMIC DNA]</scope>
    <source>
        <strain evidence="3 4">BP5796</strain>
    </source>
</reference>
<keyword evidence="4" id="KW-1185">Reference proteome</keyword>
<comment type="caution">
    <text evidence="3">The sequence shown here is derived from an EMBL/GenBank/DDBJ whole genome shotgun (WGS) entry which is preliminary data.</text>
</comment>
<sequence length="299" mass="33088">MATVEHCLYCFEALAASLEKRSPMTLNQVQASWAEYPKGLEHDAEADASEEEEEDALDSSAKATSLSSPALRNPALSQFSSSSVPSSSSISSMSLAPSTAASTPASSSDSFMPIGIGRRTSQRNESITESPLFVTWNTMSASSGFRNLRGCIGTFEAQELSSGLSSYALTSAFHDTRFSPIALRELPSLEVSVTLLTDFEQADDAMDWELGVHGLRISFYYRNRRHGSCYLPDVAPEQGWDKEETIISLMRKAGWGGKKDRWNEVGDLKVVRFQGKAESLDYAEFKAWRDWMEKEKEKK</sequence>
<protein>
    <submittedName>
        <fullName evidence="3">AMMECR1-like protein</fullName>
    </submittedName>
</protein>
<dbReference type="PANTHER" id="PTHR13016">
    <property type="entry name" value="AMMECR1 HOMOLOG"/>
    <property type="match status" value="1"/>
</dbReference>
<organism evidence="3 4">
    <name type="scientific">Coleophoma crateriformis</name>
    <dbReference type="NCBI Taxonomy" id="565419"/>
    <lineage>
        <taxon>Eukaryota</taxon>
        <taxon>Fungi</taxon>
        <taxon>Dikarya</taxon>
        <taxon>Ascomycota</taxon>
        <taxon>Pezizomycotina</taxon>
        <taxon>Leotiomycetes</taxon>
        <taxon>Helotiales</taxon>
        <taxon>Dermateaceae</taxon>
        <taxon>Coleophoma</taxon>
    </lineage>
</organism>